<sequence>MQQWCTTLLYHRFSSTNILYPPGRATRGFQAYDISGATLVFLKDMWRIDLPSIPAEGSTYELLEEAHVPNIAHCIASGDVSTTTYHATKTSAYTSALWACPTDPHFIPHRHYCLVLDIIGRSLLEFESSLEMVKAVCDAIIVHKGAYDAGFLHRNFSPRNIIIDHDSSGLLIDWDLSKPLSVEIETPRRTTRTGTWQFMSGKLIAARDAPQDFKDDLESTLYILLWVATMYSSCSNPAQAGGLCTLFLILSQAMSKPIPPSLIF</sequence>
<dbReference type="Gene3D" id="1.10.510.10">
    <property type="entry name" value="Transferase(Phosphotransferase) domain 1"/>
    <property type="match status" value="1"/>
</dbReference>
<protein>
    <submittedName>
        <fullName evidence="2">Kinase-like domain-containing protein</fullName>
    </submittedName>
</protein>
<dbReference type="GO" id="GO:0004672">
    <property type="term" value="F:protein kinase activity"/>
    <property type="evidence" value="ECO:0007669"/>
    <property type="project" value="InterPro"/>
</dbReference>
<comment type="caution">
    <text evidence="2">The sequence shown here is derived from an EMBL/GenBank/DDBJ whole genome shotgun (WGS) entry which is preliminary data.</text>
</comment>
<dbReference type="AlphaFoldDB" id="A0A9P5T7T8"/>
<dbReference type="OrthoDB" id="5592585at2759"/>
<dbReference type="SUPFAM" id="SSF56112">
    <property type="entry name" value="Protein kinase-like (PK-like)"/>
    <property type="match status" value="1"/>
</dbReference>
<dbReference type="GO" id="GO:0005524">
    <property type="term" value="F:ATP binding"/>
    <property type="evidence" value="ECO:0007669"/>
    <property type="project" value="InterPro"/>
</dbReference>
<dbReference type="PANTHER" id="PTHR38248">
    <property type="entry name" value="FUNK1 6"/>
    <property type="match status" value="1"/>
</dbReference>
<gene>
    <name evidence="2" type="ORF">DFH94DRAFT_633018</name>
</gene>
<dbReference type="Proteomes" id="UP000759537">
    <property type="component" value="Unassembled WGS sequence"/>
</dbReference>
<proteinExistence type="predicted"/>
<dbReference type="InterPro" id="IPR040976">
    <property type="entry name" value="Pkinase_fungal"/>
</dbReference>
<organism evidence="2 3">
    <name type="scientific">Russula ochroleuca</name>
    <dbReference type="NCBI Taxonomy" id="152965"/>
    <lineage>
        <taxon>Eukaryota</taxon>
        <taxon>Fungi</taxon>
        <taxon>Dikarya</taxon>
        <taxon>Basidiomycota</taxon>
        <taxon>Agaricomycotina</taxon>
        <taxon>Agaricomycetes</taxon>
        <taxon>Russulales</taxon>
        <taxon>Russulaceae</taxon>
        <taxon>Russula</taxon>
    </lineage>
</organism>
<dbReference type="PANTHER" id="PTHR38248:SF2">
    <property type="entry name" value="FUNK1 11"/>
    <property type="match status" value="1"/>
</dbReference>
<accession>A0A9P5T7T8</accession>
<evidence type="ECO:0000313" key="2">
    <source>
        <dbReference type="EMBL" id="KAF8478399.1"/>
    </source>
</evidence>
<keyword evidence="2" id="KW-0418">Kinase</keyword>
<reference evidence="2" key="1">
    <citation type="submission" date="2019-10" db="EMBL/GenBank/DDBJ databases">
        <authorList>
            <consortium name="DOE Joint Genome Institute"/>
            <person name="Kuo A."/>
            <person name="Miyauchi S."/>
            <person name="Kiss E."/>
            <person name="Drula E."/>
            <person name="Kohler A."/>
            <person name="Sanchez-Garcia M."/>
            <person name="Andreopoulos B."/>
            <person name="Barry K.W."/>
            <person name="Bonito G."/>
            <person name="Buee M."/>
            <person name="Carver A."/>
            <person name="Chen C."/>
            <person name="Cichocki N."/>
            <person name="Clum A."/>
            <person name="Culley D."/>
            <person name="Crous P.W."/>
            <person name="Fauchery L."/>
            <person name="Girlanda M."/>
            <person name="Hayes R."/>
            <person name="Keri Z."/>
            <person name="LaButti K."/>
            <person name="Lipzen A."/>
            <person name="Lombard V."/>
            <person name="Magnuson J."/>
            <person name="Maillard F."/>
            <person name="Morin E."/>
            <person name="Murat C."/>
            <person name="Nolan M."/>
            <person name="Ohm R."/>
            <person name="Pangilinan J."/>
            <person name="Pereira M."/>
            <person name="Perotto S."/>
            <person name="Peter M."/>
            <person name="Riley R."/>
            <person name="Sitrit Y."/>
            <person name="Stielow B."/>
            <person name="Szollosi G."/>
            <person name="Zifcakova L."/>
            <person name="Stursova M."/>
            <person name="Spatafora J.W."/>
            <person name="Tedersoo L."/>
            <person name="Vaario L.-M."/>
            <person name="Yamada A."/>
            <person name="Yan M."/>
            <person name="Wang P."/>
            <person name="Xu J."/>
            <person name="Bruns T."/>
            <person name="Baldrian P."/>
            <person name="Vilgalys R."/>
            <person name="Henrissat B."/>
            <person name="Grigoriev I.V."/>
            <person name="Hibbett D."/>
            <person name="Nagy L.G."/>
            <person name="Martin F.M."/>
        </authorList>
    </citation>
    <scope>NUCLEOTIDE SEQUENCE</scope>
    <source>
        <strain evidence="2">Prilba</strain>
    </source>
</reference>
<name>A0A9P5T7T8_9AGAM</name>
<dbReference type="EMBL" id="WHVB01000011">
    <property type="protein sequence ID" value="KAF8478399.1"/>
    <property type="molecule type" value="Genomic_DNA"/>
</dbReference>
<dbReference type="InterPro" id="IPR011009">
    <property type="entry name" value="Kinase-like_dom_sf"/>
</dbReference>
<evidence type="ECO:0000259" key="1">
    <source>
        <dbReference type="PROSITE" id="PS50011"/>
    </source>
</evidence>
<dbReference type="InterPro" id="IPR000719">
    <property type="entry name" value="Prot_kinase_dom"/>
</dbReference>
<evidence type="ECO:0000313" key="3">
    <source>
        <dbReference type="Proteomes" id="UP000759537"/>
    </source>
</evidence>
<reference evidence="2" key="2">
    <citation type="journal article" date="2020" name="Nat. Commun.">
        <title>Large-scale genome sequencing of mycorrhizal fungi provides insights into the early evolution of symbiotic traits.</title>
        <authorList>
            <person name="Miyauchi S."/>
            <person name="Kiss E."/>
            <person name="Kuo A."/>
            <person name="Drula E."/>
            <person name="Kohler A."/>
            <person name="Sanchez-Garcia M."/>
            <person name="Morin E."/>
            <person name="Andreopoulos B."/>
            <person name="Barry K.W."/>
            <person name="Bonito G."/>
            <person name="Buee M."/>
            <person name="Carver A."/>
            <person name="Chen C."/>
            <person name="Cichocki N."/>
            <person name="Clum A."/>
            <person name="Culley D."/>
            <person name="Crous P.W."/>
            <person name="Fauchery L."/>
            <person name="Girlanda M."/>
            <person name="Hayes R.D."/>
            <person name="Keri Z."/>
            <person name="LaButti K."/>
            <person name="Lipzen A."/>
            <person name="Lombard V."/>
            <person name="Magnuson J."/>
            <person name="Maillard F."/>
            <person name="Murat C."/>
            <person name="Nolan M."/>
            <person name="Ohm R.A."/>
            <person name="Pangilinan J."/>
            <person name="Pereira M.F."/>
            <person name="Perotto S."/>
            <person name="Peter M."/>
            <person name="Pfister S."/>
            <person name="Riley R."/>
            <person name="Sitrit Y."/>
            <person name="Stielow J.B."/>
            <person name="Szollosi G."/>
            <person name="Zifcakova L."/>
            <person name="Stursova M."/>
            <person name="Spatafora J.W."/>
            <person name="Tedersoo L."/>
            <person name="Vaario L.M."/>
            <person name="Yamada A."/>
            <person name="Yan M."/>
            <person name="Wang P."/>
            <person name="Xu J."/>
            <person name="Bruns T."/>
            <person name="Baldrian P."/>
            <person name="Vilgalys R."/>
            <person name="Dunand C."/>
            <person name="Henrissat B."/>
            <person name="Grigoriev I.V."/>
            <person name="Hibbett D."/>
            <person name="Nagy L.G."/>
            <person name="Martin F.M."/>
        </authorList>
    </citation>
    <scope>NUCLEOTIDE SEQUENCE</scope>
    <source>
        <strain evidence="2">Prilba</strain>
    </source>
</reference>
<keyword evidence="3" id="KW-1185">Reference proteome</keyword>
<dbReference type="Pfam" id="PF17667">
    <property type="entry name" value="Pkinase_fungal"/>
    <property type="match status" value="1"/>
</dbReference>
<keyword evidence="2" id="KW-0808">Transferase</keyword>
<feature type="domain" description="Protein kinase" evidence="1">
    <location>
        <begin position="1"/>
        <end position="264"/>
    </location>
</feature>
<dbReference type="PROSITE" id="PS50011">
    <property type="entry name" value="PROTEIN_KINASE_DOM"/>
    <property type="match status" value="1"/>
</dbReference>